<organism evidence="1 2">
    <name type="scientific">Cryoendolithus antarcticus</name>
    <dbReference type="NCBI Taxonomy" id="1507870"/>
    <lineage>
        <taxon>Eukaryota</taxon>
        <taxon>Fungi</taxon>
        <taxon>Dikarya</taxon>
        <taxon>Ascomycota</taxon>
        <taxon>Pezizomycotina</taxon>
        <taxon>Dothideomycetes</taxon>
        <taxon>Dothideomycetidae</taxon>
        <taxon>Cladosporiales</taxon>
        <taxon>Cladosporiaceae</taxon>
        <taxon>Cryoendolithus</taxon>
    </lineage>
</organism>
<comment type="caution">
    <text evidence="1">The sequence shown here is derived from an EMBL/GenBank/DDBJ whole genome shotgun (WGS) entry which is preliminary data.</text>
</comment>
<dbReference type="Pfam" id="PF16062">
    <property type="entry name" value="MavL-like"/>
    <property type="match status" value="2"/>
</dbReference>
<dbReference type="InParanoid" id="A0A1V8S8Z5"/>
<dbReference type="AlphaFoldDB" id="A0A1V8S8Z5"/>
<dbReference type="InterPro" id="IPR032063">
    <property type="entry name" value="MavL-like"/>
</dbReference>
<dbReference type="STRING" id="1507870.A0A1V8S8Z5"/>
<sequence length="395" mass="44282">MLSTRGLAVQPPTKANSVRNFDPDIVVTDAKATRIIIHSRFPDLLQRFLAHKRNHGSKHEKALYDPSFTWQDLVARFIKKRPLVFMGGDDYTMLRDGNTMRGVDTCEEWDRNGSDAQHLNRYLTLDQYLSYDEIMLSSLVGVSSPSFFINDGSRYNHGEAGRPATFEDRGIIIGLVGARFERDDRMDSTHILPTQGKGFQHPALSELIQSFLGATKNARARFDADMYKARIRFTAEMLLLEANARAGEVKRKAWAYVVGLGLGVWERSRHQPDYYMETFADVIAELDLPHISTIEFAWINMDRTIQQTVIDAGAAKSITVLFSKRNPAEKLDGGELLVLSYAWDGNSFPGNEYWSGSLAGSGDPAAACMSTIAELHNPLVNPEFVKRIKICDGGR</sequence>
<keyword evidence="2" id="KW-1185">Reference proteome</keyword>
<reference evidence="2" key="1">
    <citation type="submission" date="2017-03" db="EMBL/GenBank/DDBJ databases">
        <title>Genomes of endolithic fungi from Antarctica.</title>
        <authorList>
            <person name="Coleine C."/>
            <person name="Masonjones S."/>
            <person name="Stajich J.E."/>
        </authorList>
    </citation>
    <scope>NUCLEOTIDE SEQUENCE [LARGE SCALE GENOMIC DNA]</scope>
    <source>
        <strain evidence="2">CCFEE 5527</strain>
    </source>
</reference>
<gene>
    <name evidence="1" type="ORF">B0A48_18381</name>
</gene>
<evidence type="ECO:0000313" key="1">
    <source>
        <dbReference type="EMBL" id="OQN95509.1"/>
    </source>
</evidence>
<dbReference type="OrthoDB" id="6357136at2759"/>
<name>A0A1V8S8Z5_9PEZI</name>
<accession>A0A1V8S8Z5</accession>
<dbReference type="Proteomes" id="UP000192596">
    <property type="component" value="Unassembled WGS sequence"/>
</dbReference>
<protein>
    <submittedName>
        <fullName evidence="1">Uncharacterized protein</fullName>
    </submittedName>
</protein>
<proteinExistence type="predicted"/>
<evidence type="ECO:0000313" key="2">
    <source>
        <dbReference type="Proteomes" id="UP000192596"/>
    </source>
</evidence>
<dbReference type="EMBL" id="NAJO01000092">
    <property type="protein sequence ID" value="OQN95509.1"/>
    <property type="molecule type" value="Genomic_DNA"/>
</dbReference>